<accession>A0AAV8YPT0</accession>
<evidence type="ECO:0000313" key="2">
    <source>
        <dbReference type="Proteomes" id="UP001162162"/>
    </source>
</evidence>
<name>A0AAV8YPT0_9CUCU</name>
<dbReference type="EMBL" id="JAPWTK010000063">
    <property type="protein sequence ID" value="KAJ8952949.1"/>
    <property type="molecule type" value="Genomic_DNA"/>
</dbReference>
<organism evidence="1 2">
    <name type="scientific">Aromia moschata</name>
    <dbReference type="NCBI Taxonomy" id="1265417"/>
    <lineage>
        <taxon>Eukaryota</taxon>
        <taxon>Metazoa</taxon>
        <taxon>Ecdysozoa</taxon>
        <taxon>Arthropoda</taxon>
        <taxon>Hexapoda</taxon>
        <taxon>Insecta</taxon>
        <taxon>Pterygota</taxon>
        <taxon>Neoptera</taxon>
        <taxon>Endopterygota</taxon>
        <taxon>Coleoptera</taxon>
        <taxon>Polyphaga</taxon>
        <taxon>Cucujiformia</taxon>
        <taxon>Chrysomeloidea</taxon>
        <taxon>Cerambycidae</taxon>
        <taxon>Cerambycinae</taxon>
        <taxon>Callichromatini</taxon>
        <taxon>Aromia</taxon>
    </lineage>
</organism>
<protein>
    <recommendedName>
        <fullName evidence="3">Transposase</fullName>
    </recommendedName>
</protein>
<comment type="caution">
    <text evidence="1">The sequence shown here is derived from an EMBL/GenBank/DDBJ whole genome shotgun (WGS) entry which is preliminary data.</text>
</comment>
<gene>
    <name evidence="1" type="ORF">NQ318_006566</name>
</gene>
<dbReference type="AlphaFoldDB" id="A0AAV8YPT0"/>
<evidence type="ECO:0008006" key="3">
    <source>
        <dbReference type="Google" id="ProtNLM"/>
    </source>
</evidence>
<keyword evidence="2" id="KW-1185">Reference proteome</keyword>
<sequence>MTRFESVEAVKAKSTEVLNQRTSGTAFNNGKVVWRRCRDRQGENIEGEKVVTKLNKRHSSGAFNDIWDVDVDILIVRKQPRDFCPHNEIECYVSGIKDHQSWPTAIQW</sequence>
<evidence type="ECO:0000313" key="1">
    <source>
        <dbReference type="EMBL" id="KAJ8952949.1"/>
    </source>
</evidence>
<proteinExistence type="predicted"/>
<dbReference type="Proteomes" id="UP001162162">
    <property type="component" value="Unassembled WGS sequence"/>
</dbReference>
<reference evidence="1" key="1">
    <citation type="journal article" date="2023" name="Insect Mol. Biol.">
        <title>Genome sequencing provides insights into the evolution of gene families encoding plant cell wall-degrading enzymes in longhorned beetles.</title>
        <authorList>
            <person name="Shin N.R."/>
            <person name="Okamura Y."/>
            <person name="Kirsch R."/>
            <person name="Pauchet Y."/>
        </authorList>
    </citation>
    <scope>NUCLEOTIDE SEQUENCE</scope>
    <source>
        <strain evidence="1">AMC_N1</strain>
    </source>
</reference>